<dbReference type="PANTHER" id="PTHR43420">
    <property type="entry name" value="ACETYLTRANSFERASE"/>
    <property type="match status" value="1"/>
</dbReference>
<evidence type="ECO:0000256" key="2">
    <source>
        <dbReference type="ARBA" id="ARBA00022490"/>
    </source>
</evidence>
<dbReference type="SUPFAM" id="SSF55729">
    <property type="entry name" value="Acyl-CoA N-acyltransferases (Nat)"/>
    <property type="match status" value="1"/>
</dbReference>
<dbReference type="Proteomes" id="UP001652504">
    <property type="component" value="Unassembled WGS sequence"/>
</dbReference>
<dbReference type="PROSITE" id="PS51186">
    <property type="entry name" value="GNAT"/>
    <property type="match status" value="1"/>
</dbReference>
<keyword evidence="7" id="KW-1185">Reference proteome</keyword>
<dbReference type="GO" id="GO:0005840">
    <property type="term" value="C:ribosome"/>
    <property type="evidence" value="ECO:0007669"/>
    <property type="project" value="UniProtKB-KW"/>
</dbReference>
<dbReference type="RefSeq" id="WP_263713369.1">
    <property type="nucleotide sequence ID" value="NZ_JAOWKX010000008.1"/>
</dbReference>
<dbReference type="InterPro" id="IPR000182">
    <property type="entry name" value="GNAT_dom"/>
</dbReference>
<comment type="similarity">
    <text evidence="1">Belongs to the acetyltransferase family. RimI subfamily.</text>
</comment>
<proteinExistence type="inferred from homology"/>
<evidence type="ECO:0000259" key="5">
    <source>
        <dbReference type="PROSITE" id="PS51186"/>
    </source>
</evidence>
<name>A0ABT3ABV6_9ALTE</name>
<organism evidence="6 7">
    <name type="scientific">Fluctibacter corallii</name>
    <dbReference type="NCBI Taxonomy" id="2984329"/>
    <lineage>
        <taxon>Bacteria</taxon>
        <taxon>Pseudomonadati</taxon>
        <taxon>Pseudomonadota</taxon>
        <taxon>Gammaproteobacteria</taxon>
        <taxon>Alteromonadales</taxon>
        <taxon>Alteromonadaceae</taxon>
        <taxon>Fluctibacter</taxon>
    </lineage>
</organism>
<keyword evidence="6" id="KW-0687">Ribonucleoprotein</keyword>
<sequence length="166" mass="18453">MLITTLSEKHIVQMYNLHVQCHSNPWSLSTFTDCTTPPYFAAALSVSEQKASDTTAESFIAGYYIGLNVVGEVTLMDIGIAQDYRGKGYGEQLLDAFLARCRQLQCQAIWLEVRASNQAAISLYMKKGFEEIEVRKGYYTISSTRNGEDGVTGKEDAVIMKLSLTD</sequence>
<accession>A0ABT3ABV6</accession>
<evidence type="ECO:0000313" key="7">
    <source>
        <dbReference type="Proteomes" id="UP001652504"/>
    </source>
</evidence>
<evidence type="ECO:0000256" key="3">
    <source>
        <dbReference type="ARBA" id="ARBA00022679"/>
    </source>
</evidence>
<dbReference type="EMBL" id="JAOWKX010000008">
    <property type="protein sequence ID" value="MCV2886082.1"/>
    <property type="molecule type" value="Genomic_DNA"/>
</dbReference>
<dbReference type="InterPro" id="IPR006464">
    <property type="entry name" value="AcTrfase_RimI/Ard1"/>
</dbReference>
<dbReference type="NCBIfam" id="TIGR01575">
    <property type="entry name" value="rimI"/>
    <property type="match status" value="1"/>
</dbReference>
<feature type="domain" description="N-acetyltransferase" evidence="5">
    <location>
        <begin position="1"/>
        <end position="165"/>
    </location>
</feature>
<dbReference type="PANTHER" id="PTHR43420:SF44">
    <property type="entry name" value="ACETYLTRANSFERASE YPEA"/>
    <property type="match status" value="1"/>
</dbReference>
<dbReference type="Pfam" id="PF00583">
    <property type="entry name" value="Acetyltransf_1"/>
    <property type="match status" value="1"/>
</dbReference>
<keyword evidence="2" id="KW-0963">Cytoplasm</keyword>
<reference evidence="6 7" key="1">
    <citation type="submission" date="2022-10" db="EMBL/GenBank/DDBJ databases">
        <title>Aestuariibacter sp. AA17 isolated from Montipora capitata coral fragment.</title>
        <authorList>
            <person name="Emsley S.A."/>
            <person name="Pfannmuller K.M."/>
            <person name="Loughran R.M."/>
            <person name="Shlafstein M."/>
            <person name="Papke E."/>
            <person name="Saw J.H."/>
            <person name="Ushijima B."/>
            <person name="Videau P."/>
        </authorList>
    </citation>
    <scope>NUCLEOTIDE SEQUENCE [LARGE SCALE GENOMIC DNA]</scope>
    <source>
        <strain evidence="6 7">AA17</strain>
    </source>
</reference>
<dbReference type="InterPro" id="IPR016181">
    <property type="entry name" value="Acyl_CoA_acyltransferase"/>
</dbReference>
<comment type="caution">
    <text evidence="6">The sequence shown here is derived from an EMBL/GenBank/DDBJ whole genome shotgun (WGS) entry which is preliminary data.</text>
</comment>
<gene>
    <name evidence="6" type="primary">rimI</name>
    <name evidence="6" type="ORF">OE749_15415</name>
</gene>
<evidence type="ECO:0000256" key="1">
    <source>
        <dbReference type="ARBA" id="ARBA00005395"/>
    </source>
</evidence>
<dbReference type="EC" id="2.3.1.266" evidence="6"/>
<dbReference type="CDD" id="cd04301">
    <property type="entry name" value="NAT_SF"/>
    <property type="match status" value="1"/>
</dbReference>
<dbReference type="InterPro" id="IPR050680">
    <property type="entry name" value="YpeA/RimI_acetyltransf"/>
</dbReference>
<keyword evidence="3 6" id="KW-0808">Transferase</keyword>
<protein>
    <submittedName>
        <fullName evidence="6">Ribosomal protein S18-alanine N-acetyltransferase</fullName>
        <ecNumber evidence="6">2.3.1.266</ecNumber>
    </submittedName>
</protein>
<dbReference type="GO" id="GO:0008999">
    <property type="term" value="F:protein-N-terminal-alanine acetyltransferase activity"/>
    <property type="evidence" value="ECO:0007669"/>
    <property type="project" value="UniProtKB-EC"/>
</dbReference>
<keyword evidence="6" id="KW-0689">Ribosomal protein</keyword>
<dbReference type="Gene3D" id="3.40.630.30">
    <property type="match status" value="1"/>
</dbReference>
<evidence type="ECO:0000313" key="6">
    <source>
        <dbReference type="EMBL" id="MCV2886082.1"/>
    </source>
</evidence>
<evidence type="ECO:0000256" key="4">
    <source>
        <dbReference type="ARBA" id="ARBA00023315"/>
    </source>
</evidence>
<keyword evidence="4 6" id="KW-0012">Acyltransferase</keyword>